<organism evidence="1">
    <name type="scientific">marine metagenome</name>
    <dbReference type="NCBI Taxonomy" id="408172"/>
    <lineage>
        <taxon>unclassified sequences</taxon>
        <taxon>metagenomes</taxon>
        <taxon>ecological metagenomes</taxon>
    </lineage>
</organism>
<dbReference type="PANTHER" id="PTHR36456:SF1">
    <property type="entry name" value="UPF0232 PROTEIN SCO3875"/>
    <property type="match status" value="1"/>
</dbReference>
<evidence type="ECO:0008006" key="2">
    <source>
        <dbReference type="Google" id="ProtNLM"/>
    </source>
</evidence>
<dbReference type="Pfam" id="PF05258">
    <property type="entry name" value="DciA"/>
    <property type="match status" value="1"/>
</dbReference>
<dbReference type="PANTHER" id="PTHR36456">
    <property type="entry name" value="UPF0232 PROTEIN SCO3875"/>
    <property type="match status" value="1"/>
</dbReference>
<proteinExistence type="predicted"/>
<accession>A0A381T4Y0</accession>
<protein>
    <recommendedName>
        <fullName evidence="2">DUF721 domain-containing protein</fullName>
    </recommendedName>
</protein>
<reference evidence="1" key="1">
    <citation type="submission" date="2018-05" db="EMBL/GenBank/DDBJ databases">
        <authorList>
            <person name="Lanie J.A."/>
            <person name="Ng W.-L."/>
            <person name="Kazmierczak K.M."/>
            <person name="Andrzejewski T.M."/>
            <person name="Davidsen T.M."/>
            <person name="Wayne K.J."/>
            <person name="Tettelin H."/>
            <person name="Glass J.I."/>
            <person name="Rusch D."/>
            <person name="Podicherti R."/>
            <person name="Tsui H.-C.T."/>
            <person name="Winkler M.E."/>
        </authorList>
    </citation>
    <scope>NUCLEOTIDE SEQUENCE</scope>
</reference>
<gene>
    <name evidence="1" type="ORF">METZ01_LOCUS62551</name>
</gene>
<sequence length="137" mass="15959">MSFSPFQRRFKSRRPRRLGPRDQALREWRGVDVRALEKTHGNKSLSAGAVVKKVLGVLQLDRRRAETEVVRVWNQTIDPTITGHAQPTGIRRGTLFVSVDSSVWLDEIVRYRRHEILQRMQHAMGREMVKKISFRIG</sequence>
<dbReference type="AlphaFoldDB" id="A0A381T4Y0"/>
<dbReference type="EMBL" id="UINC01003842">
    <property type="protein sequence ID" value="SVA09697.1"/>
    <property type="molecule type" value="Genomic_DNA"/>
</dbReference>
<dbReference type="InterPro" id="IPR007922">
    <property type="entry name" value="DciA-like"/>
</dbReference>
<evidence type="ECO:0000313" key="1">
    <source>
        <dbReference type="EMBL" id="SVA09697.1"/>
    </source>
</evidence>
<name>A0A381T4Y0_9ZZZZ</name>